<keyword evidence="3" id="KW-1185">Reference proteome</keyword>
<dbReference type="Proteomes" id="UP000002640">
    <property type="component" value="Unassembled WGS sequence"/>
</dbReference>
<dbReference type="InParanoid" id="G5A169"/>
<dbReference type="RefSeq" id="XP_009533415.1">
    <property type="nucleotide sequence ID" value="XM_009535120.1"/>
</dbReference>
<dbReference type="EMBL" id="JH159158">
    <property type="protein sequence ID" value="EGZ10670.1"/>
    <property type="molecule type" value="Genomic_DNA"/>
</dbReference>
<dbReference type="AlphaFoldDB" id="G5A169"/>
<proteinExistence type="predicted"/>
<dbReference type="GeneID" id="20647372"/>
<sequence length="180" mass="21482">MNVEPQMLKDQVRKTMDMQAALSVLTRSIEDKFARLRVETEELKARREDYSKLNEKVTSLEEELNVKDRHFNEKLKALDEKFETQAKTIGSLMIHRERAQDELVTKLPERRMHETRTAWLKRATKDPFVVWVFEQYNIISERIHQLPTKDEAKDALTRLDPSDKDLVEKYNEMFARLYPE</sequence>
<dbReference type="KEGG" id="psoj:PHYSODRAFT_337451"/>
<accession>G5A169</accession>
<organism evidence="2 3">
    <name type="scientific">Phytophthora sojae (strain P6497)</name>
    <name type="common">Soybean stem and root rot agent</name>
    <name type="synonym">Phytophthora megasperma f. sp. glycines</name>
    <dbReference type="NCBI Taxonomy" id="1094619"/>
    <lineage>
        <taxon>Eukaryota</taxon>
        <taxon>Sar</taxon>
        <taxon>Stramenopiles</taxon>
        <taxon>Oomycota</taxon>
        <taxon>Peronosporomycetes</taxon>
        <taxon>Peronosporales</taxon>
        <taxon>Peronosporaceae</taxon>
        <taxon>Phytophthora</taxon>
    </lineage>
</organism>
<evidence type="ECO:0000313" key="3">
    <source>
        <dbReference type="Proteomes" id="UP000002640"/>
    </source>
</evidence>
<evidence type="ECO:0000313" key="2">
    <source>
        <dbReference type="EMBL" id="EGZ10670.1"/>
    </source>
</evidence>
<gene>
    <name evidence="2" type="ORF">PHYSODRAFT_337451</name>
</gene>
<protein>
    <submittedName>
        <fullName evidence="2">Uncharacterized protein</fullName>
    </submittedName>
</protein>
<name>G5A169_PHYSP</name>
<evidence type="ECO:0000256" key="1">
    <source>
        <dbReference type="SAM" id="Coils"/>
    </source>
</evidence>
<feature type="coiled-coil region" evidence="1">
    <location>
        <begin position="36"/>
        <end position="70"/>
    </location>
</feature>
<keyword evidence="1" id="KW-0175">Coiled coil</keyword>
<dbReference type="SMR" id="G5A169"/>
<reference evidence="2 3" key="1">
    <citation type="journal article" date="2006" name="Science">
        <title>Phytophthora genome sequences uncover evolutionary origins and mechanisms of pathogenesis.</title>
        <authorList>
            <person name="Tyler B.M."/>
            <person name="Tripathy S."/>
            <person name="Zhang X."/>
            <person name="Dehal P."/>
            <person name="Jiang R.H."/>
            <person name="Aerts A."/>
            <person name="Arredondo F.D."/>
            <person name="Baxter L."/>
            <person name="Bensasson D."/>
            <person name="Beynon J.L."/>
            <person name="Chapman J."/>
            <person name="Damasceno C.M."/>
            <person name="Dorrance A.E."/>
            <person name="Dou D."/>
            <person name="Dickerman A.W."/>
            <person name="Dubchak I.L."/>
            <person name="Garbelotto M."/>
            <person name="Gijzen M."/>
            <person name="Gordon S.G."/>
            <person name="Govers F."/>
            <person name="Grunwald N.J."/>
            <person name="Huang W."/>
            <person name="Ivors K.L."/>
            <person name="Jones R.W."/>
            <person name="Kamoun S."/>
            <person name="Krampis K."/>
            <person name="Lamour K.H."/>
            <person name="Lee M.K."/>
            <person name="McDonald W.H."/>
            <person name="Medina M."/>
            <person name="Meijer H.J."/>
            <person name="Nordberg E.K."/>
            <person name="Maclean D.J."/>
            <person name="Ospina-Giraldo M.D."/>
            <person name="Morris P.F."/>
            <person name="Phuntumart V."/>
            <person name="Putnam N.H."/>
            <person name="Rash S."/>
            <person name="Rose J.K."/>
            <person name="Sakihama Y."/>
            <person name="Salamov A.A."/>
            <person name="Savidor A."/>
            <person name="Scheuring C.F."/>
            <person name="Smith B.M."/>
            <person name="Sobral B.W."/>
            <person name="Terry A."/>
            <person name="Torto-Alalibo T.A."/>
            <person name="Win J."/>
            <person name="Xu Z."/>
            <person name="Zhang H."/>
            <person name="Grigoriev I.V."/>
            <person name="Rokhsar D.S."/>
            <person name="Boore J.L."/>
        </authorList>
    </citation>
    <scope>NUCLEOTIDE SEQUENCE [LARGE SCALE GENOMIC DNA]</scope>
    <source>
        <strain evidence="2 3">P6497</strain>
    </source>
</reference>